<dbReference type="RefSeq" id="WP_007554891.1">
    <property type="nucleotide sequence ID" value="NZ_AENT01000024.1"/>
</dbReference>
<dbReference type="eggNOG" id="ENOG502ZGP3">
    <property type="taxonomic scope" value="Bacteria"/>
</dbReference>
<gene>
    <name evidence="2" type="ORF">HMPREF9220_0377</name>
</gene>
<evidence type="ECO:0000313" key="3">
    <source>
        <dbReference type="Proteomes" id="UP000004594"/>
    </source>
</evidence>
<dbReference type="OrthoDB" id="5845122at2"/>
<reference evidence="2 3" key="1">
    <citation type="submission" date="2010-11" db="EMBL/GenBank/DDBJ databases">
        <authorList>
            <person name="Durkin A.S."/>
            <person name="Madupu R."/>
            <person name="Torralba M."/>
            <person name="Gillis M."/>
            <person name="Methe B."/>
            <person name="Sutton G."/>
            <person name="Nelson K.E."/>
        </authorList>
    </citation>
    <scope>NUCLEOTIDE SEQUENCE [LARGE SCALE GENOMIC DNA]</scope>
    <source>
        <strain evidence="2 3">UPII 345-E</strain>
    </source>
</reference>
<evidence type="ECO:0000313" key="2">
    <source>
        <dbReference type="EMBL" id="EFR42601.1"/>
    </source>
</evidence>
<feature type="chain" id="PRO_5003184158" evidence="1">
    <location>
        <begin position="22"/>
        <end position="333"/>
    </location>
</feature>
<name>E4L9F3_9FIRM</name>
<dbReference type="AlphaFoldDB" id="E4L9F3"/>
<dbReference type="Proteomes" id="UP000004594">
    <property type="component" value="Unassembled WGS sequence"/>
</dbReference>
<protein>
    <submittedName>
        <fullName evidence="2">Uncharacterized protein</fullName>
    </submittedName>
</protein>
<evidence type="ECO:0000256" key="1">
    <source>
        <dbReference type="SAM" id="SignalP"/>
    </source>
</evidence>
<organism evidence="2 3">
    <name type="scientific">Dialister micraerophilus UPII 345-E</name>
    <dbReference type="NCBI Taxonomy" id="910314"/>
    <lineage>
        <taxon>Bacteria</taxon>
        <taxon>Bacillati</taxon>
        <taxon>Bacillota</taxon>
        <taxon>Negativicutes</taxon>
        <taxon>Veillonellales</taxon>
        <taxon>Veillonellaceae</taxon>
        <taxon>Dialister</taxon>
    </lineage>
</organism>
<dbReference type="EMBL" id="AENT01000024">
    <property type="protein sequence ID" value="EFR42601.1"/>
    <property type="molecule type" value="Genomic_DNA"/>
</dbReference>
<keyword evidence="1" id="KW-0732">Signal</keyword>
<sequence length="333" mass="36094">MKKILAMAAVVALTAGVSGYAANVNDNVKISGDVGVKFTHIGDKDLNNNDVSVNPYLAHVRIQADADVNEQVSVSGRFTYSKVFGSLTKVPDNLTENMSESRIDRLHVMYKPVEGVKVDLGRTGVQLGNDGIFYDNSFDGVVASYDNGKFAVEGGIGKIRSLEIFDIGFKSPETIDAKYIKGSATINDNVNVGGFVTRATLNNTDFDVYGINAKADVIDKVSVFGDYVKSDTPNDCAFKDIGVVYGKATEEVGTWQAGLTYYDVDKDMFMLFGKHPLATHLLWASVDGGSFWTAQAKATVMKDVSVGTFLNLNGHIEDKDVPNSWGLEVNYAF</sequence>
<proteinExistence type="predicted"/>
<feature type="signal peptide" evidence="1">
    <location>
        <begin position="1"/>
        <end position="21"/>
    </location>
</feature>
<accession>E4L9F3</accession>
<comment type="caution">
    <text evidence="2">The sequence shown here is derived from an EMBL/GenBank/DDBJ whole genome shotgun (WGS) entry which is preliminary data.</text>
</comment>